<organism evidence="3">
    <name type="scientific">Raphanus sativus</name>
    <name type="common">Radish</name>
    <name type="synonym">Raphanus raphanistrum var. sativus</name>
    <dbReference type="NCBI Taxonomy" id="3726"/>
    <lineage>
        <taxon>Eukaryota</taxon>
        <taxon>Viridiplantae</taxon>
        <taxon>Streptophyta</taxon>
        <taxon>Embryophyta</taxon>
        <taxon>Tracheophyta</taxon>
        <taxon>Spermatophyta</taxon>
        <taxon>Magnoliopsida</taxon>
        <taxon>eudicotyledons</taxon>
        <taxon>Gunneridae</taxon>
        <taxon>Pentapetalae</taxon>
        <taxon>rosids</taxon>
        <taxon>malvids</taxon>
        <taxon>Brassicales</taxon>
        <taxon>Brassicaceae</taxon>
        <taxon>Brassiceae</taxon>
        <taxon>Raphanus</taxon>
    </lineage>
</organism>
<feature type="transmembrane region" description="Helical" evidence="1">
    <location>
        <begin position="189"/>
        <end position="209"/>
    </location>
</feature>
<name>A0A650GB59_RAPSA</name>
<feature type="transmembrane region" description="Helical" evidence="1">
    <location>
        <begin position="120"/>
        <end position="141"/>
    </location>
</feature>
<evidence type="ECO:0000256" key="1">
    <source>
        <dbReference type="SAM" id="Phobius"/>
    </source>
</evidence>
<keyword evidence="1" id="KW-0812">Transmembrane</keyword>
<dbReference type="PROSITE" id="PS50855">
    <property type="entry name" value="COX1"/>
    <property type="match status" value="1"/>
</dbReference>
<evidence type="ECO:0000313" key="3">
    <source>
        <dbReference type="EMBL" id="QGW48412.1"/>
    </source>
</evidence>
<feature type="transmembrane region" description="Helical" evidence="1">
    <location>
        <begin position="257"/>
        <end position="285"/>
    </location>
</feature>
<dbReference type="Gene3D" id="1.20.210.10">
    <property type="entry name" value="Cytochrome c oxidase-like, subunit I domain"/>
    <property type="match status" value="1"/>
</dbReference>
<sequence length="463" mass="52882">MKNLVRWLFSTNHKDIGTLYFIFGAIAGVMGTCFSVLIRMELAQRFFVGTRIMFIFMDITCVKKTAAILSNCGRRIRMGLLVLKNQFANDFQLIRAAAAILFSFLALAGAASYLDFTDLLWFNFINTIYYILVYLYIYVYIKWELFSNTKAFLQKSVVIGRIKSFFLLVSIYGALGLVPSDLFVEKLKIILVLGGSGALFYVGLASTAFEKEFSLNLLFLSSIVAATLLNITEITEVFLSVFLFLPTLFLLPHDLVFFFILLLRVFLFDNYGPALFVQVFFLYALTKWRENIRLLGASYIIILFLCICLGSGMLKSVLFPLSGALAIFFFFSARSGKEHVLCALFYLLNQLSLCFLTKNYTAAISIFVIHIGFLFIVTILSVLLQIQNRQDNDRKRSKFKENFILILLEGKIKFFFAFFGLIFHLLPTSGTELWVRALSETLFIQVGLINILLFFFPIFTKTK</sequence>
<feature type="transmembrane region" description="Helical" evidence="1">
    <location>
        <begin position="442"/>
        <end position="460"/>
    </location>
</feature>
<dbReference type="EMBL" id="MN056360">
    <property type="protein sequence ID" value="QGW48412.1"/>
    <property type="molecule type" value="Genomic_DNA"/>
</dbReference>
<feature type="transmembrane region" description="Helical" evidence="1">
    <location>
        <begin position="292"/>
        <end position="312"/>
    </location>
</feature>
<evidence type="ECO:0000259" key="2">
    <source>
        <dbReference type="PROSITE" id="PS50855"/>
    </source>
</evidence>
<geneLocation type="mitochondrion" evidence="3"/>
<feature type="transmembrane region" description="Helical" evidence="1">
    <location>
        <begin position="364"/>
        <end position="384"/>
    </location>
</feature>
<gene>
    <name evidence="3" type="primary">orf463a</name>
</gene>
<proteinExistence type="predicted"/>
<feature type="transmembrane region" description="Helical" evidence="1">
    <location>
        <begin position="162"/>
        <end position="183"/>
    </location>
</feature>
<feature type="transmembrane region" description="Helical" evidence="1">
    <location>
        <begin position="93"/>
        <end position="114"/>
    </location>
</feature>
<feature type="domain" description="Cytochrome oxidase subunit I profile" evidence="2">
    <location>
        <begin position="1"/>
        <end position="453"/>
    </location>
</feature>
<protein>
    <recommendedName>
        <fullName evidence="2">Cytochrome oxidase subunit I profile domain-containing protein</fullName>
    </recommendedName>
</protein>
<dbReference type="InterPro" id="IPR023616">
    <property type="entry name" value="Cyt_c_oxase-like_su1_dom"/>
</dbReference>
<reference evidence="3" key="1">
    <citation type="submission" date="2019-06" db="EMBL/GenBank/DDBJ databases">
        <title>Complete mitochondrial genome sequencing of NWB CMS and Normal type.</title>
        <authorList>
            <person name="Zhang L."/>
            <person name="Wang Q."/>
            <person name="Wang Y."/>
        </authorList>
    </citation>
    <scope>NUCLEOTIDE SEQUENCE</scope>
    <source>
        <strain evidence="3">YB-A</strain>
    </source>
</reference>
<feature type="transmembrane region" description="Helical" evidence="1">
    <location>
        <begin position="404"/>
        <end position="426"/>
    </location>
</feature>
<keyword evidence="3" id="KW-0496">Mitochondrion</keyword>
<accession>A0A650GB59</accession>
<dbReference type="SMR" id="A0A650GB59"/>
<dbReference type="InterPro" id="IPR036927">
    <property type="entry name" value="Cyt_c_oxase-like_su1_sf"/>
</dbReference>
<feature type="transmembrane region" description="Helical" evidence="1">
    <location>
        <begin position="20"/>
        <end position="40"/>
    </location>
</feature>
<feature type="transmembrane region" description="Helical" evidence="1">
    <location>
        <begin position="216"/>
        <end position="245"/>
    </location>
</feature>
<feature type="transmembrane region" description="Helical" evidence="1">
    <location>
        <begin position="52"/>
        <end position="72"/>
    </location>
</feature>
<keyword evidence="1" id="KW-1133">Transmembrane helix</keyword>
<dbReference type="AlphaFoldDB" id="A0A650GB59"/>
<dbReference type="SUPFAM" id="SSF81442">
    <property type="entry name" value="Cytochrome c oxidase subunit I-like"/>
    <property type="match status" value="1"/>
</dbReference>
<keyword evidence="1" id="KW-0472">Membrane</keyword>
<dbReference type="GO" id="GO:0004129">
    <property type="term" value="F:cytochrome-c oxidase activity"/>
    <property type="evidence" value="ECO:0007669"/>
    <property type="project" value="InterPro"/>
</dbReference>